<reference evidence="2" key="1">
    <citation type="journal article" date="2022" name="IScience">
        <title>Evolution of zygomycete secretomes and the origins of terrestrial fungal ecologies.</title>
        <authorList>
            <person name="Chang Y."/>
            <person name="Wang Y."/>
            <person name="Mondo S."/>
            <person name="Ahrendt S."/>
            <person name="Andreopoulos W."/>
            <person name="Barry K."/>
            <person name="Beard J."/>
            <person name="Benny G.L."/>
            <person name="Blankenship S."/>
            <person name="Bonito G."/>
            <person name="Cuomo C."/>
            <person name="Desiro A."/>
            <person name="Gervers K.A."/>
            <person name="Hundley H."/>
            <person name="Kuo A."/>
            <person name="LaButti K."/>
            <person name="Lang B.F."/>
            <person name="Lipzen A."/>
            <person name="O'Donnell K."/>
            <person name="Pangilinan J."/>
            <person name="Reynolds N."/>
            <person name="Sandor L."/>
            <person name="Smith M.E."/>
            <person name="Tsang A."/>
            <person name="Grigoriev I.V."/>
            <person name="Stajich J.E."/>
            <person name="Spatafora J.W."/>
        </authorList>
    </citation>
    <scope>NUCLEOTIDE SEQUENCE</scope>
    <source>
        <strain evidence="2">RSA 2281</strain>
    </source>
</reference>
<dbReference type="AlphaFoldDB" id="A0AAD5P981"/>
<evidence type="ECO:0000313" key="3">
    <source>
        <dbReference type="Proteomes" id="UP001209540"/>
    </source>
</evidence>
<feature type="compositionally biased region" description="Basic residues" evidence="1">
    <location>
        <begin position="133"/>
        <end position="142"/>
    </location>
</feature>
<reference evidence="2" key="2">
    <citation type="submission" date="2023-02" db="EMBL/GenBank/DDBJ databases">
        <authorList>
            <consortium name="DOE Joint Genome Institute"/>
            <person name="Mondo S.J."/>
            <person name="Chang Y."/>
            <person name="Wang Y."/>
            <person name="Ahrendt S."/>
            <person name="Andreopoulos W."/>
            <person name="Barry K."/>
            <person name="Beard J."/>
            <person name="Benny G.L."/>
            <person name="Blankenship S."/>
            <person name="Bonito G."/>
            <person name="Cuomo C."/>
            <person name="Desiro A."/>
            <person name="Gervers K.A."/>
            <person name="Hundley H."/>
            <person name="Kuo A."/>
            <person name="LaButti K."/>
            <person name="Lang B.F."/>
            <person name="Lipzen A."/>
            <person name="O'Donnell K."/>
            <person name="Pangilinan J."/>
            <person name="Reynolds N."/>
            <person name="Sandor L."/>
            <person name="Smith M.W."/>
            <person name="Tsang A."/>
            <person name="Grigoriev I.V."/>
            <person name="Stajich J.E."/>
            <person name="Spatafora J.W."/>
        </authorList>
    </citation>
    <scope>NUCLEOTIDE SEQUENCE</scope>
    <source>
        <strain evidence="2">RSA 2281</strain>
    </source>
</reference>
<feature type="region of interest" description="Disordered" evidence="1">
    <location>
        <begin position="88"/>
        <end position="326"/>
    </location>
</feature>
<organism evidence="2 3">
    <name type="scientific">Phascolomyces articulosus</name>
    <dbReference type="NCBI Taxonomy" id="60185"/>
    <lineage>
        <taxon>Eukaryota</taxon>
        <taxon>Fungi</taxon>
        <taxon>Fungi incertae sedis</taxon>
        <taxon>Mucoromycota</taxon>
        <taxon>Mucoromycotina</taxon>
        <taxon>Mucoromycetes</taxon>
        <taxon>Mucorales</taxon>
        <taxon>Lichtheimiaceae</taxon>
        <taxon>Phascolomyces</taxon>
    </lineage>
</organism>
<feature type="compositionally biased region" description="Acidic residues" evidence="1">
    <location>
        <begin position="39"/>
        <end position="56"/>
    </location>
</feature>
<feature type="compositionally biased region" description="Low complexity" evidence="1">
    <location>
        <begin position="161"/>
        <end position="177"/>
    </location>
</feature>
<comment type="caution">
    <text evidence="2">The sequence shown here is derived from an EMBL/GenBank/DDBJ whole genome shotgun (WGS) entry which is preliminary data.</text>
</comment>
<proteinExistence type="predicted"/>
<evidence type="ECO:0000256" key="1">
    <source>
        <dbReference type="SAM" id="MobiDB-lite"/>
    </source>
</evidence>
<feature type="compositionally biased region" description="Low complexity" evidence="1">
    <location>
        <begin position="234"/>
        <end position="274"/>
    </location>
</feature>
<protein>
    <submittedName>
        <fullName evidence="2">Uncharacterized protein</fullName>
    </submittedName>
</protein>
<feature type="compositionally biased region" description="Polar residues" evidence="1">
    <location>
        <begin position="275"/>
        <end position="303"/>
    </location>
</feature>
<keyword evidence="3" id="KW-1185">Reference proteome</keyword>
<dbReference type="Proteomes" id="UP001209540">
    <property type="component" value="Unassembled WGS sequence"/>
</dbReference>
<feature type="region of interest" description="Disordered" evidence="1">
    <location>
        <begin position="1"/>
        <end position="74"/>
    </location>
</feature>
<name>A0AAD5P981_9FUNG</name>
<sequence>MSQQNMFKQPGAALGSSWGNVGNQQQAPPPSQSPSYASMDDDFSDEYTDDESDDDMPLAMTSWGNQTTTKDGTTEYNVSAEGWAALIDPNFKVGPGGLGSGNLHRKGGNYRPVDEEHILNHRLKKGGPMPSSGKKKKKKKSKSATPTPPPSSRGSRGRGRGSAPPSSRPSPLSAPSRYSREPPTNNAWGGQQLADKPFWEQPAAAGGPPTNYDTGASASKYAPAGGAFSSRYAPQPQQSQQSQQQQWGQQQQPQQQQQWSQQPQQQQSQWGQQPDNSGSSTSRYASQPQQGSSASRYATTADTSSGASKWASGASASKYATPMATSSSADSIYASNEAKQSKPITPPTQPHHDSANILAINISFMPGLYATLTVPNEVNINYIKLVEDFVVHHRLNIEEDAKHTFAVNLQKLVEMEYAKRQAGQASQMEF</sequence>
<evidence type="ECO:0000313" key="2">
    <source>
        <dbReference type="EMBL" id="KAI9248790.1"/>
    </source>
</evidence>
<feature type="compositionally biased region" description="Low complexity" evidence="1">
    <location>
        <begin position="304"/>
        <end position="318"/>
    </location>
</feature>
<feature type="compositionally biased region" description="Polar residues" evidence="1">
    <location>
        <begin position="62"/>
        <end position="74"/>
    </location>
</feature>
<accession>A0AAD5P981</accession>
<gene>
    <name evidence="2" type="ORF">BDA99DRAFT_575896</name>
</gene>
<dbReference type="EMBL" id="JAIXMP010000037">
    <property type="protein sequence ID" value="KAI9248790.1"/>
    <property type="molecule type" value="Genomic_DNA"/>
</dbReference>